<dbReference type="AlphaFoldDB" id="A0A165MV29"/>
<sequence>MSCGTLTSCFRVLFMNSWSHISVSPSPLLVHSMSRYYGWTDPPAEPGYRPLRCTMHRLIDDVLIGIFAHLALPDVISISHVDCRFRDIALATPALWTDLSIASTRPAAVDRFYTVLERSGCAPLSLRIDLPDIDVLLSELLFSTVLEHVHRTRVLSLRLPPHFRAVLLFELCERPAPMLEMLWLGAHPSRIDYPHWGTATDELPSAIFGGHAPRLREVHFEKVCLPGDPEPVRALALVERATFVYDGETWLHLGRLGRVQMRNLTTLRLWAGKFRYSAPLVLPEDSPLHVTIVLYEYEDHNHLALLRHTDFMRVRHVELEGLEYAFWPGVGSRWIRALDLGEDALSAKISYVYNPEDGRTGMQVKVMSLQSGFTRTVTNWLDPFQDHRCSHSAIRLMLSPPVQTLEVAGKRAWETLAGAAAYTPRDQNTVDFRRMHTLKVVVDDDGVPKMGLLLPALRKVEVVLDERVSQPPHTYGRDVERLMKACGVGQMWDHTADATASRSIVSYVVPSQGQEIDRRREQGALYRQSML</sequence>
<evidence type="ECO:0008006" key="3">
    <source>
        <dbReference type="Google" id="ProtNLM"/>
    </source>
</evidence>
<keyword evidence="2" id="KW-1185">Reference proteome</keyword>
<organism evidence="1 2">
    <name type="scientific">Exidia glandulosa HHB12029</name>
    <dbReference type="NCBI Taxonomy" id="1314781"/>
    <lineage>
        <taxon>Eukaryota</taxon>
        <taxon>Fungi</taxon>
        <taxon>Dikarya</taxon>
        <taxon>Basidiomycota</taxon>
        <taxon>Agaricomycotina</taxon>
        <taxon>Agaricomycetes</taxon>
        <taxon>Auriculariales</taxon>
        <taxon>Exidiaceae</taxon>
        <taxon>Exidia</taxon>
    </lineage>
</organism>
<protein>
    <recommendedName>
        <fullName evidence="3">F-box domain-containing protein</fullName>
    </recommendedName>
</protein>
<dbReference type="OrthoDB" id="3023006at2759"/>
<dbReference type="Gene3D" id="1.20.1280.50">
    <property type="match status" value="1"/>
</dbReference>
<dbReference type="Proteomes" id="UP000077266">
    <property type="component" value="Unassembled WGS sequence"/>
</dbReference>
<proteinExistence type="predicted"/>
<dbReference type="EMBL" id="KV425906">
    <property type="protein sequence ID" value="KZV99804.1"/>
    <property type="molecule type" value="Genomic_DNA"/>
</dbReference>
<evidence type="ECO:0000313" key="2">
    <source>
        <dbReference type="Proteomes" id="UP000077266"/>
    </source>
</evidence>
<reference evidence="1 2" key="1">
    <citation type="journal article" date="2016" name="Mol. Biol. Evol.">
        <title>Comparative Genomics of Early-Diverging Mushroom-Forming Fungi Provides Insights into the Origins of Lignocellulose Decay Capabilities.</title>
        <authorList>
            <person name="Nagy L.G."/>
            <person name="Riley R."/>
            <person name="Tritt A."/>
            <person name="Adam C."/>
            <person name="Daum C."/>
            <person name="Floudas D."/>
            <person name="Sun H."/>
            <person name="Yadav J.S."/>
            <person name="Pangilinan J."/>
            <person name="Larsson K.H."/>
            <person name="Matsuura K."/>
            <person name="Barry K."/>
            <person name="Labutti K."/>
            <person name="Kuo R."/>
            <person name="Ohm R.A."/>
            <person name="Bhattacharya S.S."/>
            <person name="Shirouzu T."/>
            <person name="Yoshinaga Y."/>
            <person name="Martin F.M."/>
            <person name="Grigoriev I.V."/>
            <person name="Hibbett D.S."/>
        </authorList>
    </citation>
    <scope>NUCLEOTIDE SEQUENCE [LARGE SCALE GENOMIC DNA]</scope>
    <source>
        <strain evidence="1 2">HHB12029</strain>
    </source>
</reference>
<gene>
    <name evidence="1" type="ORF">EXIGLDRAFT_745929</name>
</gene>
<evidence type="ECO:0000313" key="1">
    <source>
        <dbReference type="EMBL" id="KZV99804.1"/>
    </source>
</evidence>
<accession>A0A165MV29</accession>
<name>A0A165MV29_EXIGL</name>
<dbReference type="InParanoid" id="A0A165MV29"/>